<evidence type="ECO:0000313" key="11">
    <source>
        <dbReference type="EMBL" id="RCJ01789.1"/>
    </source>
</evidence>
<dbReference type="InterPro" id="IPR012763">
    <property type="entry name" value="DNA_pol_III_sug/sutau_N"/>
</dbReference>
<dbReference type="InterPro" id="IPR003593">
    <property type="entry name" value="AAA+_ATPase"/>
</dbReference>
<dbReference type="EMBL" id="QOKT01000003">
    <property type="protein sequence ID" value="RCJ01789.1"/>
    <property type="molecule type" value="Genomic_DNA"/>
</dbReference>
<dbReference type="InterPro" id="IPR001270">
    <property type="entry name" value="ClpA/B"/>
</dbReference>
<dbReference type="GO" id="GO:0046872">
    <property type="term" value="F:metal ion binding"/>
    <property type="evidence" value="ECO:0007669"/>
    <property type="project" value="UniProtKB-KW"/>
</dbReference>
<dbReference type="FunFam" id="3.40.50.300:FF:000014">
    <property type="entry name" value="DNA polymerase III subunit gamma/tau"/>
    <property type="match status" value="1"/>
</dbReference>
<evidence type="ECO:0000256" key="3">
    <source>
        <dbReference type="ARBA" id="ARBA00022741"/>
    </source>
</evidence>
<evidence type="ECO:0000256" key="2">
    <source>
        <dbReference type="ARBA" id="ARBA00022723"/>
    </source>
</evidence>
<dbReference type="SMART" id="SM00382">
    <property type="entry name" value="AAA"/>
    <property type="match status" value="1"/>
</dbReference>
<evidence type="ECO:0000256" key="8">
    <source>
        <dbReference type="RuleBase" id="RU364063"/>
    </source>
</evidence>
<evidence type="ECO:0000256" key="5">
    <source>
        <dbReference type="ARBA" id="ARBA00022840"/>
    </source>
</evidence>
<dbReference type="RefSeq" id="WP_004025922.1">
    <property type="nucleotide sequence ID" value="NZ_CP041200.1"/>
</dbReference>
<evidence type="ECO:0000313" key="10">
    <source>
        <dbReference type="EMBL" id="QDI64683.1"/>
    </source>
</evidence>
<dbReference type="Gene3D" id="1.10.8.60">
    <property type="match status" value="1"/>
</dbReference>
<gene>
    <name evidence="8 10" type="primary">dnaX</name>
    <name evidence="11" type="ORF">DSQ42_00475</name>
    <name evidence="10" type="ORF">FJM05_00475</name>
</gene>
<dbReference type="GO" id="GO:0005524">
    <property type="term" value="F:ATP binding"/>
    <property type="evidence" value="ECO:0007669"/>
    <property type="project" value="UniProtKB-KW"/>
</dbReference>
<evidence type="ECO:0000313" key="13">
    <source>
        <dbReference type="Proteomes" id="UP000318231"/>
    </source>
</evidence>
<dbReference type="GO" id="GO:0003677">
    <property type="term" value="F:DNA binding"/>
    <property type="evidence" value="ECO:0007669"/>
    <property type="project" value="InterPro"/>
</dbReference>
<dbReference type="InterPro" id="IPR008921">
    <property type="entry name" value="DNA_pol3_clamp-load_cplx_C"/>
</dbReference>
<protein>
    <recommendedName>
        <fullName evidence="8">DNA polymerase III subunit gamma/tau</fullName>
        <ecNumber evidence="8">2.7.7.7</ecNumber>
    </recommendedName>
</protein>
<dbReference type="GO" id="GO:0006261">
    <property type="term" value="P:DNA-templated DNA replication"/>
    <property type="evidence" value="ECO:0007669"/>
    <property type="project" value="TreeGrafter"/>
</dbReference>
<dbReference type="Gene3D" id="3.40.50.300">
    <property type="entry name" value="P-loop containing nucleotide triphosphate hydrolases"/>
    <property type="match status" value="1"/>
</dbReference>
<comment type="function">
    <text evidence="8">DNA polymerase III is a complex, multichain enzyme responsible for most of the replicative synthesis in bacteria. This DNA polymerase also exhibits 3' to 5' exonuclease activity.</text>
</comment>
<dbReference type="EC" id="2.7.7.7" evidence="8"/>
<comment type="catalytic activity">
    <reaction evidence="7 8">
        <text>DNA(n) + a 2'-deoxyribonucleoside 5'-triphosphate = DNA(n+1) + diphosphate</text>
        <dbReference type="Rhea" id="RHEA:22508"/>
        <dbReference type="Rhea" id="RHEA-COMP:17339"/>
        <dbReference type="Rhea" id="RHEA-COMP:17340"/>
        <dbReference type="ChEBI" id="CHEBI:33019"/>
        <dbReference type="ChEBI" id="CHEBI:61560"/>
        <dbReference type="ChEBI" id="CHEBI:173112"/>
        <dbReference type="EC" id="2.7.7.7"/>
    </reaction>
</comment>
<dbReference type="SUPFAM" id="SSF52540">
    <property type="entry name" value="P-loop containing nucleoside triphosphate hydrolases"/>
    <property type="match status" value="1"/>
</dbReference>
<dbReference type="NCBIfam" id="NF004549">
    <property type="entry name" value="PRK05896.1"/>
    <property type="match status" value="1"/>
</dbReference>
<dbReference type="Proteomes" id="UP000253077">
    <property type="component" value="Unassembled WGS sequence"/>
</dbReference>
<evidence type="ECO:0000259" key="9">
    <source>
        <dbReference type="SMART" id="SM00382"/>
    </source>
</evidence>
<reference evidence="11 12" key="1">
    <citation type="submission" date="2018-07" db="EMBL/GenBank/DDBJ databases">
        <title>Ureaplasma urealyticum 1000 the multidrug-resistant clinical isolate obtained from scrapings of the urogenital tract of a woman with inflammatory diseases of the reproductive organs.</title>
        <authorList>
            <person name="Kolesnikova E.A."/>
            <person name="Alekseeva A.E."/>
            <person name="Brusnigina N.F."/>
            <person name="Makhova M.A."/>
        </authorList>
    </citation>
    <scope>NUCLEOTIDE SEQUENCE [LARGE SCALE GENOMIC DNA]</scope>
    <source>
        <strain evidence="11 12">1000</strain>
    </source>
</reference>
<keyword evidence="4" id="KW-0862">Zinc</keyword>
<name>A0AAP9ACU5_UREUR</name>
<dbReference type="Pfam" id="PF13177">
    <property type="entry name" value="DNA_pol3_delta2"/>
    <property type="match status" value="1"/>
</dbReference>
<keyword evidence="8 10" id="KW-0808">Transferase</keyword>
<keyword evidence="3 8" id="KW-0547">Nucleotide-binding</keyword>
<accession>A0AAP9ACU5</accession>
<proteinExistence type="inferred from homology"/>
<reference evidence="10 13" key="2">
    <citation type="submission" date="2019-07" db="EMBL/GenBank/DDBJ databases">
        <title>Comparative genomics of three clinical Ureaplasma species: analysis of their core genomes and virulence factors.</title>
        <authorList>
            <person name="Yang T."/>
            <person name="Zhang Y."/>
            <person name="Li X."/>
            <person name="Kong Y."/>
            <person name="Yu H."/>
            <person name="Ruan Z."/>
            <person name="Xie X."/>
            <person name="Zhang J."/>
        </authorList>
    </citation>
    <scope>NUCLEOTIDE SEQUENCE [LARGE SCALE GENOMIC DNA]</scope>
    <source>
        <strain evidence="10 13">132</strain>
    </source>
</reference>
<dbReference type="Gene3D" id="1.20.272.10">
    <property type="match status" value="1"/>
</dbReference>
<keyword evidence="6 8" id="KW-0239">DNA-directed DNA polymerase</keyword>
<dbReference type="InterPro" id="IPR050238">
    <property type="entry name" value="DNA_Rep/Repair_Clamp_Loader"/>
</dbReference>
<evidence type="ECO:0000256" key="6">
    <source>
        <dbReference type="ARBA" id="ARBA00022932"/>
    </source>
</evidence>
<dbReference type="PRINTS" id="PR00300">
    <property type="entry name" value="CLPPROTEASEA"/>
</dbReference>
<keyword evidence="2" id="KW-0479">Metal-binding</keyword>
<dbReference type="GeneID" id="93848584"/>
<comment type="similarity">
    <text evidence="1 8">Belongs to the DnaX/STICHEL family.</text>
</comment>
<keyword evidence="8 10" id="KW-0548">Nucleotidyltransferase</keyword>
<evidence type="ECO:0000256" key="7">
    <source>
        <dbReference type="ARBA" id="ARBA00049244"/>
    </source>
</evidence>
<dbReference type="InterPro" id="IPR027417">
    <property type="entry name" value="P-loop_NTPase"/>
</dbReference>
<dbReference type="CDD" id="cd00009">
    <property type="entry name" value="AAA"/>
    <property type="match status" value="1"/>
</dbReference>
<dbReference type="SUPFAM" id="SSF48019">
    <property type="entry name" value="post-AAA+ oligomerization domain-like"/>
    <property type="match status" value="1"/>
</dbReference>
<feature type="domain" description="AAA+ ATPase" evidence="9">
    <location>
        <begin position="37"/>
        <end position="178"/>
    </location>
</feature>
<organism evidence="10 13">
    <name type="scientific">Ureaplasma urealyticum</name>
    <name type="common">Ureaplasma urealyticum biotype 2</name>
    <dbReference type="NCBI Taxonomy" id="2130"/>
    <lineage>
        <taxon>Bacteria</taxon>
        <taxon>Bacillati</taxon>
        <taxon>Mycoplasmatota</taxon>
        <taxon>Mycoplasmoidales</taxon>
        <taxon>Mycoplasmoidaceae</taxon>
        <taxon>Ureaplasma</taxon>
    </lineage>
</organism>
<dbReference type="GO" id="GO:0009360">
    <property type="term" value="C:DNA polymerase III complex"/>
    <property type="evidence" value="ECO:0007669"/>
    <property type="project" value="InterPro"/>
</dbReference>
<dbReference type="NCBIfam" id="TIGR02397">
    <property type="entry name" value="dnaX_nterm"/>
    <property type="match status" value="1"/>
</dbReference>
<evidence type="ECO:0000313" key="12">
    <source>
        <dbReference type="Proteomes" id="UP000253077"/>
    </source>
</evidence>
<dbReference type="AlphaFoldDB" id="A0AAP9ACU5"/>
<comment type="subunit">
    <text evidence="8">DNA polymerase III contains a core (composed of alpha, epsilon and theta chains) that associates with a tau subunit. This core dimerizes to form the POLIII' complex. PolIII' associates with the gamma complex (composed of gamma, delta, delta', psi and chi chains) and with the beta chain to form the complete DNA polymerase III complex.</text>
</comment>
<dbReference type="PANTHER" id="PTHR11669:SF0">
    <property type="entry name" value="PROTEIN STICHEL-LIKE 2"/>
    <property type="match status" value="1"/>
</dbReference>
<evidence type="ECO:0000256" key="4">
    <source>
        <dbReference type="ARBA" id="ARBA00022833"/>
    </source>
</evidence>
<sequence length="603" mass="69403">MSELTLYRKYRPHKFKDVIGQNLIKQALINANLNDKTTHAYIFSGPRGIGKTSIARIFAASINCLKPNNGDCCGECSVCQSIINEQSVDLIELDAASNNGVDQMRNITDNINYLPTLFKYKVYIIDEAHMLSTSAWNALLKTVEEPPQHVIFIFATTEYQKIPLTIISRCQRYDFNRLNNSELQELIDLVAKKEDIKINENAINKLIQLADGAGRDCLSILDQLVTNQKVIDIDLINKTFGLVDNSKVINLIELIQKNDLLELRKFIYELYDYGINLEAFCAQIINILIDYLVYQKTNDETNLKKISIDELKKILSINFNANHLLNNFISLYSHLKNSVNQVFEFEIYLYKIVNVNNDKLETKKTIPLIAIEKDKNTLPPSPPIAKTTSISKEVNKVNENKDVINFNNLYQTQIFHHKKNSDNNEQETNIKYEEKLIDEPTKINQPINKSDEVLDNYELAKQAFFNKDLKLSKEMSQKFKDFKNEAIVENSYIDIIKQADLVLWCSPNALVLGVEFLGLINRINKVTRSFEFIKEFIKKFNSTKLVIAISKKQAANIVNISKQDLKTNIIKDVLIDDIKMLLKQEEQRKQEQIALLSEIEDEE</sequence>
<dbReference type="PANTHER" id="PTHR11669">
    <property type="entry name" value="REPLICATION FACTOR C / DNA POLYMERASE III GAMMA-TAU SUBUNIT"/>
    <property type="match status" value="1"/>
</dbReference>
<keyword evidence="8" id="KW-0235">DNA replication</keyword>
<dbReference type="GO" id="GO:0003887">
    <property type="term" value="F:DNA-directed DNA polymerase activity"/>
    <property type="evidence" value="ECO:0007669"/>
    <property type="project" value="UniProtKB-KW"/>
</dbReference>
<dbReference type="Proteomes" id="UP000318231">
    <property type="component" value="Chromosome"/>
</dbReference>
<dbReference type="EMBL" id="CP041200">
    <property type="protein sequence ID" value="QDI64683.1"/>
    <property type="molecule type" value="Genomic_DNA"/>
</dbReference>
<keyword evidence="5 8" id="KW-0067">ATP-binding</keyword>
<evidence type="ECO:0000256" key="1">
    <source>
        <dbReference type="ARBA" id="ARBA00006360"/>
    </source>
</evidence>